<proteinExistence type="predicted"/>
<organism evidence="1 2">
    <name type="scientific">Steinernema carpocapsae</name>
    <name type="common">Entomopathogenic nematode</name>
    <dbReference type="NCBI Taxonomy" id="34508"/>
    <lineage>
        <taxon>Eukaryota</taxon>
        <taxon>Metazoa</taxon>
        <taxon>Ecdysozoa</taxon>
        <taxon>Nematoda</taxon>
        <taxon>Chromadorea</taxon>
        <taxon>Rhabditida</taxon>
        <taxon>Tylenchina</taxon>
        <taxon>Panagrolaimomorpha</taxon>
        <taxon>Strongyloidoidea</taxon>
        <taxon>Steinernematidae</taxon>
        <taxon>Steinernema</taxon>
    </lineage>
</organism>
<dbReference type="EMBL" id="AZBU02000005">
    <property type="protein sequence ID" value="TKR76289.1"/>
    <property type="molecule type" value="Genomic_DNA"/>
</dbReference>
<keyword evidence="2" id="KW-1185">Reference proteome</keyword>
<evidence type="ECO:0000313" key="2">
    <source>
        <dbReference type="Proteomes" id="UP000298663"/>
    </source>
</evidence>
<name>A0A4U5N1Q2_STECR</name>
<evidence type="ECO:0000313" key="1">
    <source>
        <dbReference type="EMBL" id="TKR76289.1"/>
    </source>
</evidence>
<reference evidence="1 2" key="2">
    <citation type="journal article" date="2019" name="G3 (Bethesda)">
        <title>Hybrid Assembly of the Genome of the Entomopathogenic Nematode Steinernema carpocapsae Identifies the X-Chromosome.</title>
        <authorList>
            <person name="Serra L."/>
            <person name="Macchietto M."/>
            <person name="Macias-Munoz A."/>
            <person name="McGill C.J."/>
            <person name="Rodriguez I.M."/>
            <person name="Rodriguez B."/>
            <person name="Murad R."/>
            <person name="Mortazavi A."/>
        </authorList>
    </citation>
    <scope>NUCLEOTIDE SEQUENCE [LARGE SCALE GENOMIC DNA]</scope>
    <source>
        <strain evidence="1 2">ALL</strain>
    </source>
</reference>
<gene>
    <name evidence="1" type="ORF">L596_017448</name>
</gene>
<protein>
    <submittedName>
        <fullName evidence="1">Uncharacterized protein</fullName>
    </submittedName>
</protein>
<accession>A0A4U5N1Q2</accession>
<sequence length="78" mass="9201">MQKLKHCSCRRGWWFRSAQFCSVINTELNATTDVQNLFLRNVKASFFGTSRPDLLYLVLHVHIDERLTPNFRLKVNFA</sequence>
<dbReference type="AlphaFoldDB" id="A0A4U5N1Q2"/>
<comment type="caution">
    <text evidence="1">The sequence shown here is derived from an EMBL/GenBank/DDBJ whole genome shotgun (WGS) entry which is preliminary data.</text>
</comment>
<dbReference type="Proteomes" id="UP000298663">
    <property type="component" value="Unassembled WGS sequence"/>
</dbReference>
<reference evidence="1 2" key="1">
    <citation type="journal article" date="2015" name="Genome Biol.">
        <title>Comparative genomics of Steinernema reveals deeply conserved gene regulatory networks.</title>
        <authorList>
            <person name="Dillman A.R."/>
            <person name="Macchietto M."/>
            <person name="Porter C.F."/>
            <person name="Rogers A."/>
            <person name="Williams B."/>
            <person name="Antoshechkin I."/>
            <person name="Lee M.M."/>
            <person name="Goodwin Z."/>
            <person name="Lu X."/>
            <person name="Lewis E.E."/>
            <person name="Goodrich-Blair H."/>
            <person name="Stock S.P."/>
            <person name="Adams B.J."/>
            <person name="Sternberg P.W."/>
            <person name="Mortazavi A."/>
        </authorList>
    </citation>
    <scope>NUCLEOTIDE SEQUENCE [LARGE SCALE GENOMIC DNA]</scope>
    <source>
        <strain evidence="1 2">ALL</strain>
    </source>
</reference>